<proteinExistence type="predicted"/>
<feature type="signal peptide" evidence="1">
    <location>
        <begin position="1"/>
        <end position="23"/>
    </location>
</feature>
<keyword evidence="1" id="KW-0732">Signal</keyword>
<name>A0A1V9X8R0_9ACAR</name>
<evidence type="ECO:0000313" key="2">
    <source>
        <dbReference type="EMBL" id="OQR69947.1"/>
    </source>
</evidence>
<evidence type="ECO:0000313" key="3">
    <source>
        <dbReference type="Proteomes" id="UP000192247"/>
    </source>
</evidence>
<evidence type="ECO:0000256" key="1">
    <source>
        <dbReference type="SAM" id="SignalP"/>
    </source>
</evidence>
<feature type="chain" id="PRO_5012935518" description="Histidine-rich glycoprotein-like" evidence="1">
    <location>
        <begin position="24"/>
        <end position="150"/>
    </location>
</feature>
<gene>
    <name evidence="2" type="ORF">BIW11_01759</name>
</gene>
<organism evidence="2 3">
    <name type="scientific">Tropilaelaps mercedesae</name>
    <dbReference type="NCBI Taxonomy" id="418985"/>
    <lineage>
        <taxon>Eukaryota</taxon>
        <taxon>Metazoa</taxon>
        <taxon>Ecdysozoa</taxon>
        <taxon>Arthropoda</taxon>
        <taxon>Chelicerata</taxon>
        <taxon>Arachnida</taxon>
        <taxon>Acari</taxon>
        <taxon>Parasitiformes</taxon>
        <taxon>Mesostigmata</taxon>
        <taxon>Gamasina</taxon>
        <taxon>Dermanyssoidea</taxon>
        <taxon>Laelapidae</taxon>
        <taxon>Tropilaelaps</taxon>
    </lineage>
</organism>
<dbReference type="InParanoid" id="A0A1V9X8R0"/>
<comment type="caution">
    <text evidence="2">The sequence shown here is derived from an EMBL/GenBank/DDBJ whole genome shotgun (WGS) entry which is preliminary data.</text>
</comment>
<keyword evidence="3" id="KW-1185">Reference proteome</keyword>
<sequence>MMDTFAGFLGIIVIAILAEISLAGDLHGAIEADHGYEDYGDDVHGYGDHHHEGTLGHIVKVTHVKTPTITHHVKKPVVSYITKSVKKVSFAKQPVYSISYKPIVISHGYSYHTSKYGGLHNKWQHGHYHHQDWHHHTGDYHDDYHGYHHY</sequence>
<dbReference type="EMBL" id="MNPL01019288">
    <property type="protein sequence ID" value="OQR69947.1"/>
    <property type="molecule type" value="Genomic_DNA"/>
</dbReference>
<protein>
    <recommendedName>
        <fullName evidence="4">Histidine-rich glycoprotein-like</fullName>
    </recommendedName>
</protein>
<reference evidence="2 3" key="1">
    <citation type="journal article" date="2017" name="Gigascience">
        <title>Draft genome of the honey bee ectoparasitic mite, Tropilaelaps mercedesae, is shaped by the parasitic life history.</title>
        <authorList>
            <person name="Dong X."/>
            <person name="Armstrong S.D."/>
            <person name="Xia D."/>
            <person name="Makepeace B.L."/>
            <person name="Darby A.C."/>
            <person name="Kadowaki T."/>
        </authorList>
    </citation>
    <scope>NUCLEOTIDE SEQUENCE [LARGE SCALE GENOMIC DNA]</scope>
    <source>
        <strain evidence="2">Wuxi-XJTLU</strain>
    </source>
</reference>
<evidence type="ECO:0008006" key="4">
    <source>
        <dbReference type="Google" id="ProtNLM"/>
    </source>
</evidence>
<accession>A0A1V9X8R0</accession>
<dbReference type="Proteomes" id="UP000192247">
    <property type="component" value="Unassembled WGS sequence"/>
</dbReference>
<dbReference type="AlphaFoldDB" id="A0A1V9X8R0"/>